<feature type="region of interest" description="Disordered" evidence="14">
    <location>
        <begin position="298"/>
        <end position="371"/>
    </location>
</feature>
<dbReference type="GO" id="GO:0005634">
    <property type="term" value="C:nucleus"/>
    <property type="evidence" value="ECO:0007669"/>
    <property type="project" value="UniProtKB-SubCell"/>
</dbReference>
<comment type="caution">
    <text evidence="16">The sequence shown here is derived from an EMBL/GenBank/DDBJ whole genome shotgun (WGS) entry which is preliminary data.</text>
</comment>
<dbReference type="PRINTS" id="PR01233">
    <property type="entry name" value="JOSEPHIN"/>
</dbReference>
<dbReference type="SMART" id="SM01246">
    <property type="entry name" value="Josephin"/>
    <property type="match status" value="1"/>
</dbReference>
<dbReference type="Pfam" id="PF16619">
    <property type="entry name" value="SUIM_assoc"/>
    <property type="match status" value="1"/>
</dbReference>
<evidence type="ECO:0000256" key="4">
    <source>
        <dbReference type="ARBA" id="ARBA00022670"/>
    </source>
</evidence>
<keyword evidence="17" id="KW-1185">Reference proteome</keyword>
<dbReference type="Pfam" id="PF02809">
    <property type="entry name" value="UIM"/>
    <property type="match status" value="2"/>
</dbReference>
<dbReference type="PROSITE" id="PS50957">
    <property type="entry name" value="JOSEPHIN"/>
    <property type="match status" value="1"/>
</dbReference>
<evidence type="ECO:0000313" key="17">
    <source>
        <dbReference type="Proteomes" id="UP001148018"/>
    </source>
</evidence>
<dbReference type="PROSITE" id="PS50330">
    <property type="entry name" value="UIM"/>
    <property type="match status" value="2"/>
</dbReference>
<dbReference type="PANTHER" id="PTHR14159:SF0">
    <property type="entry name" value="ATAXIN-3-RELATED"/>
    <property type="match status" value="1"/>
</dbReference>
<evidence type="ECO:0000256" key="5">
    <source>
        <dbReference type="ARBA" id="ARBA00022737"/>
    </source>
</evidence>
<evidence type="ECO:0000256" key="1">
    <source>
        <dbReference type="ARBA" id="ARBA00000707"/>
    </source>
</evidence>
<dbReference type="EMBL" id="JANIIK010000035">
    <property type="protein sequence ID" value="KAJ3613795.1"/>
    <property type="molecule type" value="Genomic_DNA"/>
</dbReference>
<dbReference type="InterPro" id="IPR006155">
    <property type="entry name" value="Josephin"/>
</dbReference>
<feature type="active site" evidence="13">
    <location>
        <position position="14"/>
    </location>
</feature>
<dbReference type="FunFam" id="1.10.287.10:FF:000005">
    <property type="entry name" value="ataxin-3 isoform X1"/>
    <property type="match status" value="1"/>
</dbReference>
<keyword evidence="11" id="KW-0539">Nucleus</keyword>
<dbReference type="GO" id="GO:0004843">
    <property type="term" value="F:cysteine-type deubiquitinase activity"/>
    <property type="evidence" value="ECO:0007669"/>
    <property type="project" value="UniProtKB-EC"/>
</dbReference>
<feature type="compositionally biased region" description="Polar residues" evidence="14">
    <location>
        <begin position="332"/>
        <end position="341"/>
    </location>
</feature>
<keyword evidence="8" id="KW-0788">Thiol protease</keyword>
<reference evidence="16" key="1">
    <citation type="submission" date="2022-07" db="EMBL/GenBank/DDBJ databases">
        <title>Chromosome-level genome of Muraenolepis orangiensis.</title>
        <authorList>
            <person name="Kim J."/>
        </authorList>
    </citation>
    <scope>NUCLEOTIDE SEQUENCE</scope>
    <source>
        <strain evidence="16">KU_S4_2022</strain>
        <tissue evidence="16">Muscle</tissue>
    </source>
</reference>
<feature type="active site" evidence="12 13">
    <location>
        <position position="134"/>
    </location>
</feature>
<feature type="active site" evidence="13">
    <location>
        <position position="119"/>
    </location>
</feature>
<evidence type="ECO:0000256" key="7">
    <source>
        <dbReference type="ARBA" id="ARBA00022801"/>
    </source>
</evidence>
<dbReference type="EC" id="3.4.19.12" evidence="3"/>
<accession>A0A9Q0IX58</accession>
<dbReference type="PANTHER" id="PTHR14159">
    <property type="entry name" value="ATAXIN-3-RELATED"/>
    <property type="match status" value="1"/>
</dbReference>
<dbReference type="SMART" id="SM00726">
    <property type="entry name" value="UIM"/>
    <property type="match status" value="2"/>
</dbReference>
<dbReference type="InterPro" id="IPR003903">
    <property type="entry name" value="UIM_dom"/>
</dbReference>
<feature type="compositionally biased region" description="Polar residues" evidence="14">
    <location>
        <begin position="213"/>
        <end position="225"/>
    </location>
</feature>
<dbReference type="InterPro" id="IPR033865">
    <property type="entry name" value="Ataxin-3"/>
</dbReference>
<dbReference type="Gene3D" id="3.90.70.40">
    <property type="match status" value="1"/>
</dbReference>
<protein>
    <recommendedName>
        <fullName evidence="3">ubiquitinyl hydrolase 1</fullName>
        <ecNumber evidence="3">3.4.19.12</ecNumber>
    </recommendedName>
</protein>
<dbReference type="OrthoDB" id="10063692at2759"/>
<evidence type="ECO:0000256" key="13">
    <source>
        <dbReference type="PROSITE-ProRule" id="PRU00331"/>
    </source>
</evidence>
<comment type="subcellular location">
    <subcellularLocation>
        <location evidence="2">Nucleus</location>
    </subcellularLocation>
</comment>
<keyword evidence="7 13" id="KW-0378">Hydrolase</keyword>
<evidence type="ECO:0000256" key="8">
    <source>
        <dbReference type="ARBA" id="ARBA00022807"/>
    </source>
</evidence>
<evidence type="ECO:0000256" key="12">
    <source>
        <dbReference type="PIRSR" id="PIRSR633865-1"/>
    </source>
</evidence>
<feature type="region of interest" description="Disordered" evidence="14">
    <location>
        <begin position="189"/>
        <end position="233"/>
    </location>
</feature>
<evidence type="ECO:0000259" key="15">
    <source>
        <dbReference type="PROSITE" id="PS50957"/>
    </source>
</evidence>
<dbReference type="Proteomes" id="UP001148018">
    <property type="component" value="Unassembled WGS sequence"/>
</dbReference>
<dbReference type="GO" id="GO:0016579">
    <property type="term" value="P:protein deubiquitination"/>
    <property type="evidence" value="ECO:0007669"/>
    <property type="project" value="InterPro"/>
</dbReference>
<evidence type="ECO:0000256" key="11">
    <source>
        <dbReference type="ARBA" id="ARBA00023242"/>
    </source>
</evidence>
<evidence type="ECO:0000256" key="14">
    <source>
        <dbReference type="SAM" id="MobiDB-lite"/>
    </source>
</evidence>
<keyword evidence="6" id="KW-0833">Ubl conjugation pathway</keyword>
<feature type="domain" description="Josephin" evidence="15">
    <location>
        <begin position="1"/>
        <end position="180"/>
    </location>
</feature>
<gene>
    <name evidence="16" type="ORF">NHX12_020041</name>
</gene>
<evidence type="ECO:0000256" key="6">
    <source>
        <dbReference type="ARBA" id="ARBA00022786"/>
    </source>
</evidence>
<feature type="compositionally biased region" description="Low complexity" evidence="14">
    <location>
        <begin position="198"/>
        <end position="212"/>
    </location>
</feature>
<comment type="catalytic activity">
    <reaction evidence="1">
        <text>Thiol-dependent hydrolysis of ester, thioester, amide, peptide and isopeptide bonds formed by the C-terminal Gly of ubiquitin (a 76-residue protein attached to proteins as an intracellular targeting signal).</text>
        <dbReference type="EC" id="3.4.19.12"/>
    </reaction>
</comment>
<dbReference type="AlphaFoldDB" id="A0A9Q0IX58"/>
<sequence length="371" mass="40926">MESIFHEKQEGSLCAQHCLNNLLQGEYFTPVDLSSIAHQLDEEERMRMAEGGMASEEYRTFVQQPSGNMDDSGFFSIQVISNALGVWGLELILFNSREYQTLMINPIDEKAFICNYKEHWFTIRKLGKQWFNLNSLLTGPELISDTYLALFLAQLQQEGYSIFVIRGNLPECEAEQILGLMRVQQQQRPRLIGEDEAQSSSGQSSALAMASSKPLTMPTTLSSRSVAAGQPETPMAVEVQVVDEDDDEEELKKALALSKQDMEVEDEEADLRRAIQLSMQGSVMSNTASETKVVNVKVSGQTSGSSAGPGGSQSETLTAEELRRRRQAYFDRQSQQPSTVPLQAEGKPTGSSGSKSSEASTEASPQTKPSQ</sequence>
<proteinExistence type="predicted"/>
<feature type="active site" description="Nucleophile" evidence="12">
    <location>
        <position position="14"/>
    </location>
</feature>
<evidence type="ECO:0000256" key="9">
    <source>
        <dbReference type="ARBA" id="ARBA00023015"/>
    </source>
</evidence>
<organism evidence="16 17">
    <name type="scientific">Muraenolepis orangiensis</name>
    <name type="common">Patagonian moray cod</name>
    <dbReference type="NCBI Taxonomy" id="630683"/>
    <lineage>
        <taxon>Eukaryota</taxon>
        <taxon>Metazoa</taxon>
        <taxon>Chordata</taxon>
        <taxon>Craniata</taxon>
        <taxon>Vertebrata</taxon>
        <taxon>Euteleostomi</taxon>
        <taxon>Actinopterygii</taxon>
        <taxon>Neopterygii</taxon>
        <taxon>Teleostei</taxon>
        <taxon>Neoteleostei</taxon>
        <taxon>Acanthomorphata</taxon>
        <taxon>Zeiogadaria</taxon>
        <taxon>Gadariae</taxon>
        <taxon>Gadiformes</taxon>
        <taxon>Muraenolepidoidei</taxon>
        <taxon>Muraenolepididae</taxon>
        <taxon>Muraenolepis</taxon>
    </lineage>
</organism>
<feature type="active site" description="Proton acceptor" evidence="12">
    <location>
        <position position="119"/>
    </location>
</feature>
<keyword evidence="10" id="KW-0804">Transcription</keyword>
<dbReference type="Gene3D" id="1.10.287.10">
    <property type="entry name" value="S15/NS1, RNA-binding"/>
    <property type="match status" value="1"/>
</dbReference>
<evidence type="ECO:0000313" key="16">
    <source>
        <dbReference type="EMBL" id="KAJ3613795.1"/>
    </source>
</evidence>
<dbReference type="GO" id="GO:0006508">
    <property type="term" value="P:proteolysis"/>
    <property type="evidence" value="ECO:0007669"/>
    <property type="project" value="UniProtKB-KW"/>
</dbReference>
<keyword evidence="4" id="KW-0645">Protease</keyword>
<evidence type="ECO:0000256" key="2">
    <source>
        <dbReference type="ARBA" id="ARBA00004123"/>
    </source>
</evidence>
<keyword evidence="9" id="KW-0805">Transcription regulation</keyword>
<evidence type="ECO:0000256" key="10">
    <source>
        <dbReference type="ARBA" id="ARBA00023163"/>
    </source>
</evidence>
<name>A0A9Q0IX58_9TELE</name>
<dbReference type="FunFam" id="3.90.70.40:FF:000005">
    <property type="entry name" value="Ataxin 3"/>
    <property type="match status" value="1"/>
</dbReference>
<keyword evidence="5" id="KW-0677">Repeat</keyword>
<evidence type="ECO:0000256" key="3">
    <source>
        <dbReference type="ARBA" id="ARBA00012759"/>
    </source>
</evidence>
<dbReference type="Pfam" id="PF02099">
    <property type="entry name" value="Josephin"/>
    <property type="match status" value="1"/>
</dbReference>
<feature type="compositionally biased region" description="Low complexity" evidence="14">
    <location>
        <begin position="347"/>
        <end position="365"/>
    </location>
</feature>